<dbReference type="RefSeq" id="XP_007839989.1">
    <property type="nucleotide sequence ID" value="XM_007841798.1"/>
</dbReference>
<dbReference type="HOGENOM" id="CLU_044865_1_0_1"/>
<feature type="domain" description="Linalool dehydratase/isomerase" evidence="1">
    <location>
        <begin position="80"/>
        <end position="447"/>
    </location>
</feature>
<protein>
    <recommendedName>
        <fullName evidence="1">Linalool dehydratase/isomerase domain-containing protein</fullName>
    </recommendedName>
</protein>
<name>W3WLL5_PESFW</name>
<dbReference type="OMA" id="IAMRYND"/>
<dbReference type="STRING" id="1229662.W3WLL5"/>
<keyword evidence="3" id="KW-1185">Reference proteome</keyword>
<dbReference type="EMBL" id="KI912119">
    <property type="protein sequence ID" value="ETS74733.1"/>
    <property type="molecule type" value="Genomic_DNA"/>
</dbReference>
<evidence type="ECO:0000313" key="3">
    <source>
        <dbReference type="Proteomes" id="UP000030651"/>
    </source>
</evidence>
<dbReference type="Proteomes" id="UP000030651">
    <property type="component" value="Unassembled WGS sequence"/>
</dbReference>
<dbReference type="GeneID" id="19278230"/>
<dbReference type="InParanoid" id="W3WLL5"/>
<proteinExistence type="predicted"/>
<dbReference type="eggNOG" id="ENOG502RKGE">
    <property type="taxonomic scope" value="Eukaryota"/>
</dbReference>
<dbReference type="OrthoDB" id="9979195at2759"/>
<organism evidence="2 3">
    <name type="scientific">Pestalotiopsis fici (strain W106-1 / CGMCC3.15140)</name>
    <dbReference type="NCBI Taxonomy" id="1229662"/>
    <lineage>
        <taxon>Eukaryota</taxon>
        <taxon>Fungi</taxon>
        <taxon>Dikarya</taxon>
        <taxon>Ascomycota</taxon>
        <taxon>Pezizomycotina</taxon>
        <taxon>Sordariomycetes</taxon>
        <taxon>Xylariomycetidae</taxon>
        <taxon>Amphisphaeriales</taxon>
        <taxon>Sporocadaceae</taxon>
        <taxon>Pestalotiopsis</taxon>
    </lineage>
</organism>
<sequence length="589" mass="66662">MIAEVPAQVPFEMQPGGLPKPGNPAFPANLDPDVLSRVPKLSPAQAGHLRHFHNLAGQLDGDWHHMGSCDPGQEVFGAYRYQLATMTYAASAAHYHRLPVMSSVFRVLFEQLIHKMMLRDVWGYWYLTSQSGKRIDPDIMELRKPWPDPVIKENIMFSGHLLLMVSLYAMLFNSDKYEREASLTFEWDPVFWGMGSQKYQYNRASLQAAIIDEMEKSEWMGVCCEPNNVFVICNQFPIIAMRYNDVRDGTSTAEKVLENYKAAWLARAGGFTRKTEDGEDGFIEFWMVKQDVLVHNVLGVAANAWASAFMNSWNSEFVHGVFSRHLRCLLTKFPDGRVNFNNKKVIKQLKTIIPIDRGSPKQLTNSPEEFQRALSVARTDLSNQHMPTPMGPACPSMDFGFLVQWVSEVAPIEDQDGDDILEGLLCHADTYLNPTWEKGGLYYPRRDMPLSDAEGNWVVMDPLSGNASIPYGRLNVRDGQKKMWDQPWAEEHHGKYPKIEGVDLSSGVDFLRGEWLDEHGTLVLTMKSWNDITRLVAPKVVNLPTGVYGVYVSGNLIKVHEIRERDILEIPLAVGAAEVDVVVLQSRLE</sequence>
<gene>
    <name evidence="2" type="ORF">PFICI_13217</name>
</gene>
<dbReference type="KEGG" id="pfy:PFICI_13217"/>
<accession>W3WLL5</accession>
<evidence type="ECO:0000313" key="2">
    <source>
        <dbReference type="EMBL" id="ETS74733.1"/>
    </source>
</evidence>
<reference evidence="3" key="1">
    <citation type="journal article" date="2015" name="BMC Genomics">
        <title>Genomic and transcriptomic analysis of the endophytic fungus Pestalotiopsis fici reveals its lifestyle and high potential for synthesis of natural products.</title>
        <authorList>
            <person name="Wang X."/>
            <person name="Zhang X."/>
            <person name="Liu L."/>
            <person name="Xiang M."/>
            <person name="Wang W."/>
            <person name="Sun X."/>
            <person name="Che Y."/>
            <person name="Guo L."/>
            <person name="Liu G."/>
            <person name="Guo L."/>
            <person name="Wang C."/>
            <person name="Yin W.B."/>
            <person name="Stadler M."/>
            <person name="Zhang X."/>
            <person name="Liu X."/>
        </authorList>
    </citation>
    <scope>NUCLEOTIDE SEQUENCE [LARGE SCALE GENOMIC DNA]</scope>
    <source>
        <strain evidence="3">W106-1 / CGMCC3.15140</strain>
    </source>
</reference>
<dbReference type="AlphaFoldDB" id="W3WLL5"/>
<dbReference type="InterPro" id="IPR041411">
    <property type="entry name" value="Ldi"/>
</dbReference>
<evidence type="ECO:0000259" key="1">
    <source>
        <dbReference type="Pfam" id="PF18566"/>
    </source>
</evidence>
<dbReference type="Pfam" id="PF18566">
    <property type="entry name" value="Ldi"/>
    <property type="match status" value="1"/>
</dbReference>